<proteinExistence type="predicted"/>
<dbReference type="GeneID" id="89971690"/>
<dbReference type="InterPro" id="IPR053137">
    <property type="entry name" value="NLR-like"/>
</dbReference>
<dbReference type="RefSeq" id="XP_064705444.1">
    <property type="nucleotide sequence ID" value="XM_064847091.1"/>
</dbReference>
<dbReference type="Pfam" id="PF13424">
    <property type="entry name" value="TPR_12"/>
    <property type="match status" value="3"/>
</dbReference>
<dbReference type="InterPro" id="IPR029058">
    <property type="entry name" value="AB_hydrolase_fold"/>
</dbReference>
<dbReference type="AlphaFoldDB" id="A0AAV9N7F4"/>
<dbReference type="SUPFAM" id="SSF52540">
    <property type="entry name" value="P-loop containing nucleoside triphosphate hydrolases"/>
    <property type="match status" value="1"/>
</dbReference>
<feature type="domain" description="NB-ARC" evidence="1">
    <location>
        <begin position="365"/>
        <end position="493"/>
    </location>
</feature>
<comment type="caution">
    <text evidence="2">The sequence shown here is derived from an EMBL/GenBank/DDBJ whole genome shotgun (WGS) entry which is preliminary data.</text>
</comment>
<protein>
    <recommendedName>
        <fullName evidence="1">NB-ARC domain-containing protein</fullName>
    </recommendedName>
</protein>
<gene>
    <name evidence="2" type="ORF">LTR84_003503</name>
</gene>
<keyword evidence="3" id="KW-1185">Reference proteome</keyword>
<evidence type="ECO:0000313" key="2">
    <source>
        <dbReference type="EMBL" id="KAK5050944.1"/>
    </source>
</evidence>
<organism evidence="2 3">
    <name type="scientific">Exophiala bonariae</name>
    <dbReference type="NCBI Taxonomy" id="1690606"/>
    <lineage>
        <taxon>Eukaryota</taxon>
        <taxon>Fungi</taxon>
        <taxon>Dikarya</taxon>
        <taxon>Ascomycota</taxon>
        <taxon>Pezizomycotina</taxon>
        <taxon>Eurotiomycetes</taxon>
        <taxon>Chaetothyriomycetidae</taxon>
        <taxon>Chaetothyriales</taxon>
        <taxon>Herpotrichiellaceae</taxon>
        <taxon>Exophiala</taxon>
    </lineage>
</organism>
<dbReference type="PANTHER" id="PTHR46082">
    <property type="entry name" value="ATP/GTP-BINDING PROTEIN-RELATED"/>
    <property type="match status" value="1"/>
</dbReference>
<evidence type="ECO:0000313" key="3">
    <source>
        <dbReference type="Proteomes" id="UP001358417"/>
    </source>
</evidence>
<dbReference type="InterPro" id="IPR011990">
    <property type="entry name" value="TPR-like_helical_dom_sf"/>
</dbReference>
<accession>A0AAV9N7F4</accession>
<dbReference type="Proteomes" id="UP001358417">
    <property type="component" value="Unassembled WGS sequence"/>
</dbReference>
<dbReference type="Gene3D" id="3.40.50.1820">
    <property type="entry name" value="alpha/beta hydrolase"/>
    <property type="match status" value="1"/>
</dbReference>
<dbReference type="InterPro" id="IPR002182">
    <property type="entry name" value="NB-ARC"/>
</dbReference>
<name>A0AAV9N7F4_9EURO</name>
<sequence length="1182" mass="134326">MTLKLLFPSKAEGDGITHALQPDVTSVEGIDIVAVHGLNEDLVGAWTDKATKKLWLRDLLPLDEFMTVARVLTFGYDGSPSHFFDADEETAPVTTIARNLVCYLSANRHMARCDQRPIIFICHGMGGLIVKKALMLSRDEKSPTTHHQQGIFTCTAGILFFGTPHGQVSDPHIWYRARYLVDLPNTKKLKHTSALWSINQDFTKIQLWFTQIFFWEEINPRVVNSSAVPPGMEGSSAGIYATHSGMVKFAALESPGYLVVRSNLLRLCKGAAGRIELRRKNNEKALCDNWQQQLAIDHGIGMHMSQATSPSTPMKEPHPHNIFMLPKHHHLDSNQFIGREQEKTRLKEAFIDLRRPSSDDFARRFVVYGMGGAGKTELASWFAKHYKHRFDAVVTIDATSTERIKSSLAELGEKGGLEATEKSGEHVLQQFCKPVLLIIDNADDSRFNVLEHIRMNNHASVIITTRHPSLCRDANVGFLKLQGLGEDESLRLLLTCSKIAEPWNLATETVGRAICELLGHLALALVVAGRSIQKAFHGPERLQKYLDFYNSKREAYHSSHHEQDGIEGDYRDQTGKGFAYPAFEVSLARLQKNQSQSCQDAIEILNIIAFYHRQNIMLDIFTEAARNKSSSFIGAAASLHMRLKHWVAERFCPPRVMPAFWNSASPGKDTHRARDGMSELISLSLVNVDDTTSEYSLHPLVYDWARDRLSEGERKLWARIALNILVEAIRLTSQSDTNRQECVKEAHKQSEFHRSILSHLDICFPLCSIEISNYDELLSRARLYVSPYLFPTFLHIVGEQASIMAKAGFVYGEGGRFKDSLLCLQKVERLLCRWLGTGNSRTMAVMLGLARIHWGLGQLDEAIRLQKIVVNARERNYGSDNEETLEATDELGRSYWLNGQYTEALDYAERTKTRMNITLGEDDARTLVAMDRYGVALQSWHRFEESARIHAYVLDMRQKKLEPEHLETLESKNNLAMALMDLKRFDEAENLMHEVYNQRTTKLGKEHPWTLWALCYLAKIMVKNGQLEQAEHLLLGGIDAANRSLPEDHLGILMGKGELARVYSRQGRLDEAFSLLSHTVKRLEETRGREHPDSFYAKWKLAILHQRRGEVDQAIEECQTAVQRARMRLTDAHPLVGIMQADLHQFCQTQQPQQQQEHTDPVPLSKIKGVKRRFEFRARLTW</sequence>
<dbReference type="Gene3D" id="1.25.40.10">
    <property type="entry name" value="Tetratricopeptide repeat domain"/>
    <property type="match status" value="2"/>
</dbReference>
<reference evidence="2 3" key="1">
    <citation type="submission" date="2023-08" db="EMBL/GenBank/DDBJ databases">
        <title>Black Yeasts Isolated from many extreme environments.</title>
        <authorList>
            <person name="Coleine C."/>
            <person name="Stajich J.E."/>
            <person name="Selbmann L."/>
        </authorList>
    </citation>
    <scope>NUCLEOTIDE SEQUENCE [LARGE SCALE GENOMIC DNA]</scope>
    <source>
        <strain evidence="2 3">CCFEE 5792</strain>
    </source>
</reference>
<dbReference type="GO" id="GO:0043531">
    <property type="term" value="F:ADP binding"/>
    <property type="evidence" value="ECO:0007669"/>
    <property type="project" value="InterPro"/>
</dbReference>
<dbReference type="Pfam" id="PF00931">
    <property type="entry name" value="NB-ARC"/>
    <property type="match status" value="1"/>
</dbReference>
<dbReference type="PANTHER" id="PTHR46082:SF6">
    <property type="entry name" value="AAA+ ATPASE DOMAIN-CONTAINING PROTEIN-RELATED"/>
    <property type="match status" value="1"/>
</dbReference>
<evidence type="ECO:0000259" key="1">
    <source>
        <dbReference type="Pfam" id="PF00931"/>
    </source>
</evidence>
<dbReference type="InterPro" id="IPR027417">
    <property type="entry name" value="P-loop_NTPase"/>
</dbReference>
<dbReference type="EMBL" id="JAVRRD010000016">
    <property type="protein sequence ID" value="KAK5050944.1"/>
    <property type="molecule type" value="Genomic_DNA"/>
</dbReference>
<dbReference type="SUPFAM" id="SSF53474">
    <property type="entry name" value="alpha/beta-Hydrolases"/>
    <property type="match status" value="1"/>
</dbReference>
<dbReference type="SUPFAM" id="SSF48452">
    <property type="entry name" value="TPR-like"/>
    <property type="match status" value="2"/>
</dbReference>
<dbReference type="Gene3D" id="3.40.50.300">
    <property type="entry name" value="P-loop containing nucleotide triphosphate hydrolases"/>
    <property type="match status" value="1"/>
</dbReference>